<evidence type="ECO:0000313" key="2">
    <source>
        <dbReference type="EMBL" id="MDC4248075.1"/>
    </source>
</evidence>
<evidence type="ECO:0000313" key="3">
    <source>
        <dbReference type="Proteomes" id="UP001141166"/>
    </source>
</evidence>
<feature type="transmembrane region" description="Helical" evidence="1">
    <location>
        <begin position="58"/>
        <end position="75"/>
    </location>
</feature>
<dbReference type="AlphaFoldDB" id="A0A9X4B3W7"/>
<keyword evidence="1" id="KW-1133">Transmembrane helix</keyword>
<dbReference type="EMBL" id="JAMWMK010000012">
    <property type="protein sequence ID" value="MDC4248075.1"/>
    <property type="molecule type" value="Genomic_DNA"/>
</dbReference>
<dbReference type="RefSeq" id="WP_272471396.1">
    <property type="nucleotide sequence ID" value="NZ_JAMWMK010000012.1"/>
</dbReference>
<keyword evidence="1" id="KW-0812">Transmembrane</keyword>
<sequence>MSNLILCFFLFFLLMSAVIEKGFVFKTHLGVQRFYFVFSVCFILVNVFNVFEIPFFSRILYIGVSVATSTVYFPALKQMNEKIKKEIQGFKEKHKS</sequence>
<protein>
    <submittedName>
        <fullName evidence="2">Uncharacterized protein</fullName>
    </submittedName>
</protein>
<reference evidence="2" key="1">
    <citation type="submission" date="2022-05" db="EMBL/GenBank/DDBJ databases">
        <title>Draft genome sequences of Clostridium perfringens strains isolated from Peru.</title>
        <authorList>
            <person name="Hurtado R."/>
            <person name="Lima L."/>
            <person name="Sousa T."/>
            <person name="Jaiswal A.K."/>
            <person name="Tiwari S."/>
            <person name="Maturrano L."/>
            <person name="Brenig B."/>
            <person name="Azevedo V."/>
        </authorList>
    </citation>
    <scope>NUCLEOTIDE SEQUENCE</scope>
    <source>
        <strain evidence="2">CP4</strain>
    </source>
</reference>
<keyword evidence="1" id="KW-0472">Membrane</keyword>
<accession>A0A9X4B3W7</accession>
<name>A0A9X4B3W7_ENTFC</name>
<feature type="transmembrane region" description="Helical" evidence="1">
    <location>
        <begin position="32"/>
        <end position="51"/>
    </location>
</feature>
<gene>
    <name evidence="2" type="ORF">M3X98_08395</name>
</gene>
<comment type="caution">
    <text evidence="2">The sequence shown here is derived from an EMBL/GenBank/DDBJ whole genome shotgun (WGS) entry which is preliminary data.</text>
</comment>
<dbReference type="Proteomes" id="UP001141166">
    <property type="component" value="Unassembled WGS sequence"/>
</dbReference>
<evidence type="ECO:0000256" key="1">
    <source>
        <dbReference type="SAM" id="Phobius"/>
    </source>
</evidence>
<proteinExistence type="predicted"/>
<organism evidence="2 3">
    <name type="scientific">Enterococcus faecium</name>
    <name type="common">Streptococcus faecium</name>
    <dbReference type="NCBI Taxonomy" id="1352"/>
    <lineage>
        <taxon>Bacteria</taxon>
        <taxon>Bacillati</taxon>
        <taxon>Bacillota</taxon>
        <taxon>Bacilli</taxon>
        <taxon>Lactobacillales</taxon>
        <taxon>Enterococcaceae</taxon>
        <taxon>Enterococcus</taxon>
    </lineage>
</organism>